<feature type="domain" description="HTH myb-type" evidence="8">
    <location>
        <begin position="20"/>
        <end position="68"/>
    </location>
</feature>
<keyword evidence="4" id="KW-0238">DNA-binding</keyword>
<evidence type="ECO:0000313" key="9">
    <source>
        <dbReference type="Proteomes" id="UP000087171"/>
    </source>
</evidence>
<keyword evidence="3" id="KW-0805">Transcription regulation</keyword>
<evidence type="ECO:0000256" key="4">
    <source>
        <dbReference type="ARBA" id="ARBA00023125"/>
    </source>
</evidence>
<organism evidence="9 10">
    <name type="scientific">Cicer arietinum</name>
    <name type="common">Chickpea</name>
    <name type="synonym">Garbanzo</name>
    <dbReference type="NCBI Taxonomy" id="3827"/>
    <lineage>
        <taxon>Eukaryota</taxon>
        <taxon>Viridiplantae</taxon>
        <taxon>Streptophyta</taxon>
        <taxon>Embryophyta</taxon>
        <taxon>Tracheophyta</taxon>
        <taxon>Spermatophyta</taxon>
        <taxon>Magnoliopsida</taxon>
        <taxon>eudicotyledons</taxon>
        <taxon>Gunneridae</taxon>
        <taxon>Pentapetalae</taxon>
        <taxon>rosids</taxon>
        <taxon>fabids</taxon>
        <taxon>Fabales</taxon>
        <taxon>Fabaceae</taxon>
        <taxon>Papilionoideae</taxon>
        <taxon>50 kb inversion clade</taxon>
        <taxon>NPAAA clade</taxon>
        <taxon>Hologalegina</taxon>
        <taxon>IRL clade</taxon>
        <taxon>Cicereae</taxon>
        <taxon>Cicer</taxon>
    </lineage>
</organism>
<name>A0A1S2Y2L7_CICAR</name>
<sequence length="251" mass="29579">MYWHGVMAGQMGHMEEEVWRKGPWTGEEDRLLIDYVRMHGEGRWNSVARLTGLKRNGKSCRLRWVNYLRPDLKRGQITPQEESIILELHARWGNRWSTIARNLPGRTDNEIKNYWRTHFKKKAKNPSDAAEKAKNRFMRKQLFHQQQQQLQQQQQFNLDMKSVMSLVEENNINNYRVPYISQARQEMFNMCPNNIEEQGYFMLNGNSSVPEASVEDILWDGLWNLDDVHGNFSVANATNKNGLYNLVSPYC</sequence>
<dbReference type="PANTHER" id="PTHR45675:SF97">
    <property type="entry name" value="MYB DOMAIN PROTEIN 79"/>
    <property type="match status" value="1"/>
</dbReference>
<dbReference type="GO" id="GO:0043565">
    <property type="term" value="F:sequence-specific DNA binding"/>
    <property type="evidence" value="ECO:0007669"/>
    <property type="project" value="InterPro"/>
</dbReference>
<dbReference type="SMART" id="SM00717">
    <property type="entry name" value="SANT"/>
    <property type="match status" value="2"/>
</dbReference>
<dbReference type="GO" id="GO:0005634">
    <property type="term" value="C:nucleus"/>
    <property type="evidence" value="ECO:0007669"/>
    <property type="project" value="UniProtKB-SubCell"/>
</dbReference>
<gene>
    <name evidence="10" type="primary">LOC101507078</name>
</gene>
<evidence type="ECO:0000313" key="10">
    <source>
        <dbReference type="RefSeq" id="XP_004497798.1"/>
    </source>
</evidence>
<evidence type="ECO:0000256" key="5">
    <source>
        <dbReference type="ARBA" id="ARBA00023163"/>
    </source>
</evidence>
<keyword evidence="9" id="KW-1185">Reference proteome</keyword>
<feature type="domain" description="HTH myb-type" evidence="8">
    <location>
        <begin position="69"/>
        <end position="123"/>
    </location>
</feature>
<feature type="domain" description="Myb-like" evidence="7">
    <location>
        <begin position="20"/>
        <end position="68"/>
    </location>
</feature>
<dbReference type="InterPro" id="IPR009057">
    <property type="entry name" value="Homeodomain-like_sf"/>
</dbReference>
<dbReference type="eggNOG" id="KOG0048">
    <property type="taxonomic scope" value="Eukaryota"/>
</dbReference>
<dbReference type="FunFam" id="1.10.10.60:FF:000174">
    <property type="entry name" value="MYB-related transcription factor"/>
    <property type="match status" value="1"/>
</dbReference>
<reference evidence="9" key="1">
    <citation type="journal article" date="2013" name="Nat. Biotechnol.">
        <title>Draft genome sequence of chickpea (Cicer arietinum) provides a resource for trait improvement.</title>
        <authorList>
            <person name="Varshney R.K."/>
            <person name="Song C."/>
            <person name="Saxena R.K."/>
            <person name="Azam S."/>
            <person name="Yu S."/>
            <person name="Sharpe A.G."/>
            <person name="Cannon S."/>
            <person name="Baek J."/>
            <person name="Rosen B.D."/>
            <person name="Tar'an B."/>
            <person name="Millan T."/>
            <person name="Zhang X."/>
            <person name="Ramsay L.D."/>
            <person name="Iwata A."/>
            <person name="Wang Y."/>
            <person name="Nelson W."/>
            <person name="Farmer A.D."/>
            <person name="Gaur P.M."/>
            <person name="Soderlund C."/>
            <person name="Penmetsa R.V."/>
            <person name="Xu C."/>
            <person name="Bharti A.K."/>
            <person name="He W."/>
            <person name="Winter P."/>
            <person name="Zhao S."/>
            <person name="Hane J.K."/>
            <person name="Carrasquilla-Garcia N."/>
            <person name="Condie J.A."/>
            <person name="Upadhyaya H.D."/>
            <person name="Luo M.C."/>
            <person name="Thudi M."/>
            <person name="Gowda C.L."/>
            <person name="Singh N.P."/>
            <person name="Lichtenzveig J."/>
            <person name="Gali K.K."/>
            <person name="Rubio J."/>
            <person name="Nadarajan N."/>
            <person name="Dolezel J."/>
            <person name="Bansal K.C."/>
            <person name="Xu X."/>
            <person name="Edwards D."/>
            <person name="Zhang G."/>
            <person name="Kahl G."/>
            <person name="Gil J."/>
            <person name="Singh K.B."/>
            <person name="Datta S.K."/>
            <person name="Jackson S.A."/>
            <person name="Wang J."/>
            <person name="Cook D.R."/>
        </authorList>
    </citation>
    <scope>NUCLEOTIDE SEQUENCE [LARGE SCALE GENOMIC DNA]</scope>
    <source>
        <strain evidence="9">cv. CDC Frontier</strain>
    </source>
</reference>
<keyword evidence="6" id="KW-0539">Nucleus</keyword>
<evidence type="ECO:0000256" key="1">
    <source>
        <dbReference type="ARBA" id="ARBA00004123"/>
    </source>
</evidence>
<dbReference type="OrthoDB" id="2143914at2759"/>
<dbReference type="RefSeq" id="XP_004497798.1">
    <property type="nucleotide sequence ID" value="XM_004497741.3"/>
</dbReference>
<keyword evidence="2" id="KW-0677">Repeat</keyword>
<dbReference type="InterPro" id="IPR017930">
    <property type="entry name" value="Myb_dom"/>
</dbReference>
<dbReference type="PROSITE" id="PS51294">
    <property type="entry name" value="HTH_MYB"/>
    <property type="match status" value="2"/>
</dbReference>
<dbReference type="Proteomes" id="UP000087171">
    <property type="component" value="Chromosome Ca4"/>
</dbReference>
<accession>A0A1S2Y2L7</accession>
<evidence type="ECO:0000256" key="3">
    <source>
        <dbReference type="ARBA" id="ARBA00023015"/>
    </source>
</evidence>
<dbReference type="SUPFAM" id="SSF46689">
    <property type="entry name" value="Homeodomain-like"/>
    <property type="match status" value="1"/>
</dbReference>
<dbReference type="Gene3D" id="1.10.10.60">
    <property type="entry name" value="Homeodomain-like"/>
    <property type="match status" value="2"/>
</dbReference>
<dbReference type="InterPro" id="IPR044676">
    <property type="entry name" value="EOBI/EOBII-like_plant"/>
</dbReference>
<dbReference type="AlphaFoldDB" id="A0A1S2Y2L7"/>
<evidence type="ECO:0000256" key="6">
    <source>
        <dbReference type="ARBA" id="ARBA00023242"/>
    </source>
</evidence>
<evidence type="ECO:0000259" key="8">
    <source>
        <dbReference type="PROSITE" id="PS51294"/>
    </source>
</evidence>
<dbReference type="PANTHER" id="PTHR45675">
    <property type="entry name" value="MYB TRANSCRIPTION FACTOR-RELATED-RELATED"/>
    <property type="match status" value="1"/>
</dbReference>
<dbReference type="FunFam" id="1.10.10.60:FF:000011">
    <property type="entry name" value="Myb transcription factor"/>
    <property type="match status" value="1"/>
</dbReference>
<dbReference type="InterPro" id="IPR001005">
    <property type="entry name" value="SANT/Myb"/>
</dbReference>
<dbReference type="PaxDb" id="3827-XP_004497798.1"/>
<dbReference type="CDD" id="cd00167">
    <property type="entry name" value="SANT"/>
    <property type="match status" value="2"/>
</dbReference>
<dbReference type="GO" id="GO:0003700">
    <property type="term" value="F:DNA-binding transcription factor activity"/>
    <property type="evidence" value="ECO:0007669"/>
    <property type="project" value="InterPro"/>
</dbReference>
<dbReference type="PROSITE" id="PS50090">
    <property type="entry name" value="MYB_LIKE"/>
    <property type="match status" value="2"/>
</dbReference>
<keyword evidence="5" id="KW-0804">Transcription</keyword>
<dbReference type="Pfam" id="PF00249">
    <property type="entry name" value="Myb_DNA-binding"/>
    <property type="match status" value="2"/>
</dbReference>
<protein>
    <submittedName>
        <fullName evidence="10">Transcription factor MYB24-like</fullName>
    </submittedName>
</protein>
<feature type="domain" description="Myb-like" evidence="7">
    <location>
        <begin position="69"/>
        <end position="119"/>
    </location>
</feature>
<comment type="subcellular location">
    <subcellularLocation>
        <location evidence="1">Nucleus</location>
    </subcellularLocation>
</comment>
<dbReference type="KEGG" id="cam:101507078"/>
<proteinExistence type="predicted"/>
<evidence type="ECO:0000256" key="2">
    <source>
        <dbReference type="ARBA" id="ARBA00022737"/>
    </source>
</evidence>
<evidence type="ECO:0000259" key="7">
    <source>
        <dbReference type="PROSITE" id="PS50090"/>
    </source>
</evidence>
<reference evidence="10" key="2">
    <citation type="submission" date="2025-08" db="UniProtKB">
        <authorList>
            <consortium name="RefSeq"/>
        </authorList>
    </citation>
    <scope>IDENTIFICATION</scope>
    <source>
        <tissue evidence="10">Etiolated seedlings</tissue>
    </source>
</reference>
<dbReference type="GeneID" id="101507078"/>